<feature type="non-terminal residue" evidence="1">
    <location>
        <position position="58"/>
    </location>
</feature>
<name>A0A392STF8_9FABA</name>
<dbReference type="Proteomes" id="UP000265520">
    <property type="component" value="Unassembled WGS sequence"/>
</dbReference>
<dbReference type="EMBL" id="LXQA010439762">
    <property type="protein sequence ID" value="MCI51949.1"/>
    <property type="molecule type" value="Genomic_DNA"/>
</dbReference>
<keyword evidence="2" id="KW-1185">Reference proteome</keyword>
<evidence type="ECO:0000313" key="1">
    <source>
        <dbReference type="EMBL" id="MCI51949.1"/>
    </source>
</evidence>
<comment type="caution">
    <text evidence="1">The sequence shown here is derived from an EMBL/GenBank/DDBJ whole genome shotgun (WGS) entry which is preliminary data.</text>
</comment>
<reference evidence="1 2" key="1">
    <citation type="journal article" date="2018" name="Front. Plant Sci.">
        <title>Red Clover (Trifolium pratense) and Zigzag Clover (T. medium) - A Picture of Genomic Similarities and Differences.</title>
        <authorList>
            <person name="Dluhosova J."/>
            <person name="Istvanek J."/>
            <person name="Nedelnik J."/>
            <person name="Repkova J."/>
        </authorList>
    </citation>
    <scope>NUCLEOTIDE SEQUENCE [LARGE SCALE GENOMIC DNA]</scope>
    <source>
        <strain evidence="2">cv. 10/8</strain>
        <tissue evidence="1">Leaf</tissue>
    </source>
</reference>
<organism evidence="1 2">
    <name type="scientific">Trifolium medium</name>
    <dbReference type="NCBI Taxonomy" id="97028"/>
    <lineage>
        <taxon>Eukaryota</taxon>
        <taxon>Viridiplantae</taxon>
        <taxon>Streptophyta</taxon>
        <taxon>Embryophyta</taxon>
        <taxon>Tracheophyta</taxon>
        <taxon>Spermatophyta</taxon>
        <taxon>Magnoliopsida</taxon>
        <taxon>eudicotyledons</taxon>
        <taxon>Gunneridae</taxon>
        <taxon>Pentapetalae</taxon>
        <taxon>rosids</taxon>
        <taxon>fabids</taxon>
        <taxon>Fabales</taxon>
        <taxon>Fabaceae</taxon>
        <taxon>Papilionoideae</taxon>
        <taxon>50 kb inversion clade</taxon>
        <taxon>NPAAA clade</taxon>
        <taxon>Hologalegina</taxon>
        <taxon>IRL clade</taxon>
        <taxon>Trifolieae</taxon>
        <taxon>Trifolium</taxon>
    </lineage>
</organism>
<evidence type="ECO:0000313" key="2">
    <source>
        <dbReference type="Proteomes" id="UP000265520"/>
    </source>
</evidence>
<accession>A0A392STF8</accession>
<sequence length="58" mass="6659">MCAAHSCAEWDNVNTMQQRIPTTAMRPEPMQWQRPDYGMLKCNVDVSFFTSRCSSGWG</sequence>
<proteinExistence type="predicted"/>
<dbReference type="AlphaFoldDB" id="A0A392STF8"/>
<protein>
    <submittedName>
        <fullName evidence="1">Uncharacterized protein</fullName>
    </submittedName>
</protein>